<protein>
    <recommendedName>
        <fullName evidence="7">FXYD domain-containing ion transport regulator</fullName>
    </recommendedName>
</protein>
<dbReference type="InterPro" id="IPR047282">
    <property type="entry name" value="ATNG"/>
</dbReference>
<dbReference type="GO" id="GO:0043269">
    <property type="term" value="P:regulation of monoatomic ion transport"/>
    <property type="evidence" value="ECO:0007669"/>
    <property type="project" value="InterPro"/>
</dbReference>
<evidence type="ECO:0000256" key="1">
    <source>
        <dbReference type="ARBA" id="ARBA00004167"/>
    </source>
</evidence>
<evidence type="ECO:0000256" key="6">
    <source>
        <dbReference type="ARBA" id="ARBA00023136"/>
    </source>
</evidence>
<proteinExistence type="inferred from homology"/>
<keyword evidence="3 7" id="KW-0813">Transport</keyword>
<dbReference type="Ensembl" id="ENSGEVT00005030762.1">
    <property type="protein sequence ID" value="ENSGEVP00005029280.1"/>
    <property type="gene ID" value="ENSGEVG00005020509.1"/>
</dbReference>
<evidence type="ECO:0000313" key="9">
    <source>
        <dbReference type="Proteomes" id="UP000694390"/>
    </source>
</evidence>
<comment type="subcellular location">
    <subcellularLocation>
        <location evidence="1">Membrane</location>
        <topology evidence="1">Single-pass membrane protein</topology>
    </subcellularLocation>
</comment>
<sequence length="92" mass="10342">WCWSCGEGMGRPSGNVSLPFRDYETIRNGGLIFAVVAFVVGLLIILSKIPTENGGGVRRRLRKYLQKQFCLFLPALRFRVKRSPIKNGSNTI</sequence>
<dbReference type="AlphaFoldDB" id="A0A8C4YSM4"/>
<evidence type="ECO:0000256" key="4">
    <source>
        <dbReference type="ARBA" id="ARBA00022692"/>
    </source>
</evidence>
<name>A0A8C4YSM4_9SAUR</name>
<reference evidence="8" key="3">
    <citation type="submission" date="2025-09" db="UniProtKB">
        <authorList>
            <consortium name="Ensembl"/>
        </authorList>
    </citation>
    <scope>IDENTIFICATION</scope>
</reference>
<comment type="similarity">
    <text evidence="2 7">Belongs to the FXYD family.</text>
</comment>
<reference evidence="8" key="1">
    <citation type="submission" date="2019-06" db="EMBL/GenBank/DDBJ databases">
        <title>G10K-VGP Goodes thornscrub tortoise genome, primary haplotype.</title>
        <authorList>
            <person name="Murphy B."/>
            <person name="Edwards T."/>
            <person name="Rhie A."/>
            <person name="Koren S."/>
            <person name="Phillippy A."/>
            <person name="Fedrigo O."/>
            <person name="Haase B."/>
            <person name="Mountcastle J."/>
            <person name="Lewin H."/>
            <person name="Damas J."/>
            <person name="Howe K."/>
            <person name="Formenti G."/>
            <person name="Myers G."/>
            <person name="Durbin R."/>
            <person name="Jarvis E.D."/>
        </authorList>
    </citation>
    <scope>NUCLEOTIDE SEQUENCE [LARGE SCALE GENOMIC DNA]</scope>
</reference>
<evidence type="ECO:0000256" key="3">
    <source>
        <dbReference type="ARBA" id="ARBA00022448"/>
    </source>
</evidence>
<reference evidence="8" key="2">
    <citation type="submission" date="2025-08" db="UniProtKB">
        <authorList>
            <consortium name="Ensembl"/>
        </authorList>
    </citation>
    <scope>IDENTIFICATION</scope>
</reference>
<dbReference type="OrthoDB" id="9390164at2759"/>
<keyword evidence="6 7" id="KW-0472">Membrane</keyword>
<organism evidence="8 9">
    <name type="scientific">Gopherus evgoodei</name>
    <name type="common">Goodes thornscrub tortoise</name>
    <dbReference type="NCBI Taxonomy" id="1825980"/>
    <lineage>
        <taxon>Eukaryota</taxon>
        <taxon>Metazoa</taxon>
        <taxon>Chordata</taxon>
        <taxon>Craniata</taxon>
        <taxon>Vertebrata</taxon>
        <taxon>Euteleostomi</taxon>
        <taxon>Archelosauria</taxon>
        <taxon>Testudinata</taxon>
        <taxon>Testudines</taxon>
        <taxon>Cryptodira</taxon>
        <taxon>Durocryptodira</taxon>
        <taxon>Testudinoidea</taxon>
        <taxon>Testudinidae</taxon>
        <taxon>Gopherus</taxon>
    </lineage>
</organism>
<evidence type="ECO:0000256" key="5">
    <source>
        <dbReference type="ARBA" id="ARBA00023065"/>
    </source>
</evidence>
<feature type="transmembrane region" description="Helical" evidence="7">
    <location>
        <begin position="30"/>
        <end position="49"/>
    </location>
</feature>
<dbReference type="Pfam" id="PF02038">
    <property type="entry name" value="ATP1G1_PLM_MAT8"/>
    <property type="match status" value="1"/>
</dbReference>
<evidence type="ECO:0000256" key="2">
    <source>
        <dbReference type="ARBA" id="ARBA00005948"/>
    </source>
</evidence>
<dbReference type="GO" id="GO:0016020">
    <property type="term" value="C:membrane"/>
    <property type="evidence" value="ECO:0007669"/>
    <property type="project" value="UniProtKB-SubCell"/>
</dbReference>
<accession>A0A8C4YSM4</accession>
<keyword evidence="4 7" id="KW-0812">Transmembrane</keyword>
<keyword evidence="7" id="KW-1133">Transmembrane helix</keyword>
<dbReference type="Proteomes" id="UP000694390">
    <property type="component" value="Chromosome 19"/>
</dbReference>
<dbReference type="CDD" id="cd20318">
    <property type="entry name" value="FXYD2"/>
    <property type="match status" value="1"/>
</dbReference>
<dbReference type="GO" id="GO:0099106">
    <property type="term" value="F:ion channel regulator activity"/>
    <property type="evidence" value="ECO:0007669"/>
    <property type="project" value="InterPro"/>
</dbReference>
<evidence type="ECO:0000256" key="7">
    <source>
        <dbReference type="RuleBase" id="RU364131"/>
    </source>
</evidence>
<dbReference type="InterPro" id="IPR000272">
    <property type="entry name" value="Ion-transport_regulator_FXYD"/>
</dbReference>
<keyword evidence="5 7" id="KW-0406">Ion transport</keyword>
<keyword evidence="9" id="KW-1185">Reference proteome</keyword>
<dbReference type="GO" id="GO:0006811">
    <property type="term" value="P:monoatomic ion transport"/>
    <property type="evidence" value="ECO:0007669"/>
    <property type="project" value="UniProtKB-KW"/>
</dbReference>
<evidence type="ECO:0000313" key="8">
    <source>
        <dbReference type="Ensembl" id="ENSGEVP00005029280.1"/>
    </source>
</evidence>
<dbReference type="Gene3D" id="1.20.5.780">
    <property type="entry name" value="Single helix bin"/>
    <property type="match status" value="1"/>
</dbReference>